<reference evidence="2" key="2">
    <citation type="submission" date="2020-09" db="EMBL/GenBank/DDBJ databases">
        <authorList>
            <person name="Sun Q."/>
            <person name="Kim S."/>
        </authorList>
    </citation>
    <scope>NUCLEOTIDE SEQUENCE</scope>
    <source>
        <strain evidence="2">KCTC 12711</strain>
    </source>
</reference>
<dbReference type="AlphaFoldDB" id="A0A918RY07"/>
<keyword evidence="3" id="KW-1185">Reference proteome</keyword>
<name>A0A918RY07_9GAMM</name>
<dbReference type="PROSITE" id="PS51257">
    <property type="entry name" value="PROKAR_LIPOPROTEIN"/>
    <property type="match status" value="1"/>
</dbReference>
<dbReference type="EMBL" id="BMXA01000005">
    <property type="protein sequence ID" value="GHA15732.1"/>
    <property type="molecule type" value="Genomic_DNA"/>
</dbReference>
<accession>A0A918RY07</accession>
<keyword evidence="1" id="KW-1133">Transmembrane helix</keyword>
<sequence length="146" mass="16388">MTSSKNAVSTPWHLWLIGILAVAWFAMGCFDFIMTQTQNEGYMQNFTEAQQNYFYSFPFWAVAVWAISVWGGLIASILLLMRNKLAAPIYLASIITYLLACLHNFLLTNGADFMGTAGLIMTVIILLIAIALYFYSRAQIARGVLR</sequence>
<gene>
    <name evidence="2" type="ORF">GCM10008090_26640</name>
</gene>
<proteinExistence type="predicted"/>
<keyword evidence="1" id="KW-0812">Transmembrane</keyword>
<comment type="caution">
    <text evidence="2">The sequence shown here is derived from an EMBL/GenBank/DDBJ whole genome shotgun (WGS) entry which is preliminary data.</text>
</comment>
<dbReference type="RefSeq" id="WP_189402098.1">
    <property type="nucleotide sequence ID" value="NZ_BMXA01000005.1"/>
</dbReference>
<evidence type="ECO:0008006" key="4">
    <source>
        <dbReference type="Google" id="ProtNLM"/>
    </source>
</evidence>
<dbReference type="Proteomes" id="UP000614811">
    <property type="component" value="Unassembled WGS sequence"/>
</dbReference>
<feature type="transmembrane region" description="Helical" evidence="1">
    <location>
        <begin position="12"/>
        <end position="33"/>
    </location>
</feature>
<keyword evidence="1" id="KW-0472">Membrane</keyword>
<feature type="transmembrane region" description="Helical" evidence="1">
    <location>
        <begin position="53"/>
        <end position="80"/>
    </location>
</feature>
<organism evidence="2 3">
    <name type="scientific">Arenicella chitinivorans</name>
    <dbReference type="NCBI Taxonomy" id="1329800"/>
    <lineage>
        <taxon>Bacteria</taxon>
        <taxon>Pseudomonadati</taxon>
        <taxon>Pseudomonadota</taxon>
        <taxon>Gammaproteobacteria</taxon>
        <taxon>Arenicellales</taxon>
        <taxon>Arenicellaceae</taxon>
        <taxon>Arenicella</taxon>
    </lineage>
</organism>
<reference evidence="2" key="1">
    <citation type="journal article" date="2014" name="Int. J. Syst. Evol. Microbiol.">
        <title>Complete genome sequence of Corynebacterium casei LMG S-19264T (=DSM 44701T), isolated from a smear-ripened cheese.</title>
        <authorList>
            <consortium name="US DOE Joint Genome Institute (JGI-PGF)"/>
            <person name="Walter F."/>
            <person name="Albersmeier A."/>
            <person name="Kalinowski J."/>
            <person name="Ruckert C."/>
        </authorList>
    </citation>
    <scope>NUCLEOTIDE SEQUENCE</scope>
    <source>
        <strain evidence="2">KCTC 12711</strain>
    </source>
</reference>
<protein>
    <recommendedName>
        <fullName evidence="4">Sugar transporter</fullName>
    </recommendedName>
</protein>
<feature type="transmembrane region" description="Helical" evidence="1">
    <location>
        <begin position="113"/>
        <end position="136"/>
    </location>
</feature>
<feature type="transmembrane region" description="Helical" evidence="1">
    <location>
        <begin position="87"/>
        <end position="107"/>
    </location>
</feature>
<evidence type="ECO:0000313" key="3">
    <source>
        <dbReference type="Proteomes" id="UP000614811"/>
    </source>
</evidence>
<evidence type="ECO:0000256" key="1">
    <source>
        <dbReference type="SAM" id="Phobius"/>
    </source>
</evidence>
<evidence type="ECO:0000313" key="2">
    <source>
        <dbReference type="EMBL" id="GHA15732.1"/>
    </source>
</evidence>